<dbReference type="OrthoDB" id="9776669at2"/>
<proteinExistence type="predicted"/>
<reference evidence="1 2" key="1">
    <citation type="submission" date="2017-10" db="EMBL/GenBank/DDBJ databases">
        <title>Frigbacter circumglobatus gen. nov. sp. nov., isolated from sediment cultured in situ.</title>
        <authorList>
            <person name="Zhao Z."/>
        </authorList>
    </citation>
    <scope>NUCLEOTIDE SEQUENCE [LARGE SCALE GENOMIC DNA]</scope>
    <source>
        <strain evidence="1 2">ZYL</strain>
    </source>
</reference>
<dbReference type="CDD" id="cd13568">
    <property type="entry name" value="PBP2_TAXI_TRAP_like_3"/>
    <property type="match status" value="1"/>
</dbReference>
<sequence length="327" mass="35407">MKHIVIFLITFSLWGCGSESEDRFITIGTGGVTGIYYPAGAAICRMVNRHRTEHGLRCSVEATGGSIYNIRAVRNGDLDIGVTQSDWQYHAYQGAKLFEKEGRFEKLRAVFSLHSEPFTVIARKDSGVKTFADLKGKRVNIGNPGSGSRATVEALLAYLGWGQQDFAIAAELKAAEQSQALCDNKLDAIIYVVGHPSGAIKEATTSCESVVVEVAGPVVDKLVAETPYYSTAIIPGGMYNGSPEDVKTFGMRAVFVTSADVKDDVIYQITKAVVGDLDNFKRLHIAFQMLKVDEMASAGLVAPLHPGAEKYFREVLASDAEKSNKGL</sequence>
<evidence type="ECO:0000313" key="2">
    <source>
        <dbReference type="Proteomes" id="UP000229730"/>
    </source>
</evidence>
<comment type="caution">
    <text evidence="1">The sequence shown here is derived from an EMBL/GenBank/DDBJ whole genome shotgun (WGS) entry which is preliminary data.</text>
</comment>
<dbReference type="Proteomes" id="UP000229730">
    <property type="component" value="Unassembled WGS sequence"/>
</dbReference>
<dbReference type="PANTHER" id="PTHR42941">
    <property type="entry name" value="SLL1037 PROTEIN"/>
    <property type="match status" value="1"/>
</dbReference>
<gene>
    <name evidence="1" type="ORF">CRD36_12350</name>
</gene>
<dbReference type="Gene3D" id="3.40.190.10">
    <property type="entry name" value="Periplasmic binding protein-like II"/>
    <property type="match status" value="2"/>
</dbReference>
<evidence type="ECO:0000313" key="1">
    <source>
        <dbReference type="EMBL" id="PHZ84586.1"/>
    </source>
</evidence>
<name>A0A2G4YT04_9PROT</name>
<dbReference type="RefSeq" id="WP_099473672.1">
    <property type="nucleotide sequence ID" value="NZ_CP041025.1"/>
</dbReference>
<protein>
    <submittedName>
        <fullName evidence="1">C4-dicarboxylate ABC transporter substrate-binding protein</fullName>
    </submittedName>
</protein>
<dbReference type="SUPFAM" id="SSF53850">
    <property type="entry name" value="Periplasmic binding protein-like II"/>
    <property type="match status" value="1"/>
</dbReference>
<dbReference type="AlphaFoldDB" id="A0A2G4YT04"/>
<dbReference type="Pfam" id="PF16868">
    <property type="entry name" value="NMT1_3"/>
    <property type="match status" value="1"/>
</dbReference>
<dbReference type="InParanoid" id="A0A2G4YT04"/>
<organism evidence="1 2">
    <name type="scientific">Paremcibacter congregatus</name>
    <dbReference type="NCBI Taxonomy" id="2043170"/>
    <lineage>
        <taxon>Bacteria</taxon>
        <taxon>Pseudomonadati</taxon>
        <taxon>Pseudomonadota</taxon>
        <taxon>Alphaproteobacteria</taxon>
        <taxon>Emcibacterales</taxon>
        <taxon>Emcibacteraceae</taxon>
        <taxon>Paremcibacter</taxon>
    </lineage>
</organism>
<dbReference type="NCBIfam" id="TIGR02122">
    <property type="entry name" value="TRAP_TAXI"/>
    <property type="match status" value="1"/>
</dbReference>
<dbReference type="InterPro" id="IPR011852">
    <property type="entry name" value="TRAP_TAXI"/>
</dbReference>
<dbReference type="PANTHER" id="PTHR42941:SF1">
    <property type="entry name" value="SLL1037 PROTEIN"/>
    <property type="match status" value="1"/>
</dbReference>
<keyword evidence="2" id="KW-1185">Reference proteome</keyword>
<dbReference type="EMBL" id="PDEM01000024">
    <property type="protein sequence ID" value="PHZ84586.1"/>
    <property type="molecule type" value="Genomic_DNA"/>
</dbReference>
<accession>A0A2G4YT04</accession>